<dbReference type="InterPro" id="IPR024519">
    <property type="entry name" value="IAT_beta"/>
</dbReference>
<dbReference type="EMBL" id="QJSA01000015">
    <property type="protein sequence ID" value="RHW20032.1"/>
    <property type="molecule type" value="Genomic_DNA"/>
</dbReference>
<dbReference type="SMART" id="SM00710">
    <property type="entry name" value="PbH1"/>
    <property type="match status" value="29"/>
</dbReference>
<feature type="domain" description="Inverse autotransporter beta-domain" evidence="1">
    <location>
        <begin position="57"/>
        <end position="211"/>
    </location>
</feature>
<evidence type="ECO:0000313" key="3">
    <source>
        <dbReference type="Proteomes" id="UP000265745"/>
    </source>
</evidence>
<keyword evidence="3" id="KW-1185">Reference proteome</keyword>
<protein>
    <recommendedName>
        <fullName evidence="1">Inverse autotransporter beta-domain domain-containing protein</fullName>
    </recommendedName>
</protein>
<evidence type="ECO:0000313" key="2">
    <source>
        <dbReference type="EMBL" id="RHW20032.1"/>
    </source>
</evidence>
<comment type="caution">
    <text evidence="2">The sequence shown here is derived from an EMBL/GenBank/DDBJ whole genome shotgun (WGS) entry which is preliminary data.</text>
</comment>
<accession>A0A396RXA3</accession>
<dbReference type="Gene3D" id="2.40.160.160">
    <property type="entry name" value="Inverse autotransporter, beta-domain"/>
    <property type="match status" value="1"/>
</dbReference>
<dbReference type="InterPro" id="IPR012334">
    <property type="entry name" value="Pectin_lyas_fold"/>
</dbReference>
<dbReference type="RefSeq" id="WP_119701903.1">
    <property type="nucleotide sequence ID" value="NZ_QJSA01000015.1"/>
</dbReference>
<name>A0A396RXA3_9PSED</name>
<gene>
    <name evidence="2" type="ORF">C2846_15535</name>
</gene>
<sequence>MAGKAFHGSSLKYYWLLGLCGPAMAQATEMADALADIEQRMAYWSPQLYQEIKLGNQRNIATLGLMLPLTQNPDHLLFADLRGRADDRSSQEYNLGLGFRWEADDELLFGLYGYYDHLHSREGNRFRQATLGLEVQSALYSARVNRYVPVGRRSASVGGQFTDTEVRDAELQVIDSQLTFVADGVIQNTFQREERSLGGHDLELGFHIPGIAHDVAVYAGYYKFDASGARAVEGPRLRAQWQAPLDGLKAGASLSLGAEWQNDGVRGTNSYVSVGLNIPLGGGSRSAQRSGSDWQRDRMLAQPVRDVDVVAIDSTRKVGSVTLPAVNELAVYEDGQAIGRVVYAQAGASGDGTAANPAGLTQALNNLVEDDGLLVLSAGGGAFAEGGNLSANSLRVLSGGAGITVRGSTTSGLTGVFSAPEGRAQLDTGLTVSGNDARISGVDLNGGLIANGVSDLSLTQGRVGDLQLNAVGGRVQLTQMQVSGLQIDGGDADVHFASGSLERSQAGNLLDVRNMTGGSLQVDAPVRATGASGGVFLDASPNTEVHLAGGVDIAINAGDAFVARQLGSLSLSGSNSLASDGGSALRLESLSVGSAGLALDSLTSRAAAGYGVQLEDVAGELNLAEVLIEQAGSDGIRISGGNGSLQMGAVQIRDSANVGLNLEDSSTDIVIQRLDIEGGVTAIDLTAATGQIEIVDGGDITGFSSVGVQFSNTDDTARSANAQFRFGGGSIVAGPGGFVLDGIGLDPLSGLYDFTGVDLQGDFRFNPNAGVIGDLYFVAASATGNGSGSDTANLASIADAQTRADSGLATTFVFVNDGSVIDVSGLAGGTFQLSAGQAITGFGNGNSLGLDVPLNIIGDIAGAQLLDPTGNGAAQLTSNSGSVISTAGNSLISHVELVGNGNSAVYADGHSGLSLLGTQISGVYDQALALVGMSGSVNLLNNHIVGTGQLLRIDGGDAEVNISVGSGLLQGQGLSIRDTLGGSISIQGAQLATQGGAAVTLDNNAADISLSQLQINRQAGDTAFLIDTFSGDSTGRISLSGSLDSNSGTAFDIGRGARDILAGGIAINATGGTAPLVRIDQQSGGSIALGNLLSSGSGAASVIISTNQSGGSLSFADVQISGYNSPGGQAISLQGNGAGSVSFDSLSLTVSAGNGLRAEGVSLSAGQPVHLDQQQGVALNLQNVSVGGLQIQLEAGNLLGNAVLVNGLEGDLRFAGVTSISGAGGDAIVLDGIDGTLSFDQLALSGIAGAGLTMGSLAANNGQVTIEDGSIDDAAQAIVAINTEILINALRVGGNDPINNDAIVLINNDAITRRYRLNQLEVDAGGHGLSVDNQGSGDLWLELNDSRIGADGSAVRVDGSAGSGELFVTALQGNQIVRAGSGAMLFESVIFDADPLAAGYQSVAGGDIAIGNPLDLGAIEGDGLWLNNVLGNLALSALDIANSNGTGLYIRDAEGKGGSFAFANSGGSIDTQGGSAIDIDPVTMDSQFASVRSTDAAGSGILIDTISGSIVIGATQVINAGGDGIVVINSDGDFSFGQTLIEQTGLDGIRLDGASGELSFGDVSLLDIGATGVNFEGFSGSFNASRLDVDGARTAIDLTRAAGIIQIAQGGVLENFSETGIQFSRSDDLADSADALFIFGGGSITASGAAVVLDGIGLDSTRGTYDLTGVALNGNFRFNPSAGQVGDLYFVAANASGAGDGSSVSNLASVSAAQARADTGLATTFVFVNDGNVVDFSALAGGSFTLSDGQVVSSFGNGNSFGLEVPINIIGVPAGLSISDPTGNGAAVLTSSTGHIISVGNGNQIRHVAFSGGSSAIFGDGFSDLSVSNSVFGSSNDFTFDLRNASGTLSFSHNDVNTGSGLLNLDGGNANLLLSAGSGVLSGGLLQVRNTTGGSVQVSGASLQANGASAVLLNNNVATVTLNDTSLSSATNHYLFSIDQGGASTGAITLNNVTQSGALAGGAFNIGAGARDINAGGFNLNAGNLSAHLIDINGQSGGTISLGNITSDGHAGSDHVIRMAGQSGGTLNFGAVDIDAFNRVGNNAVTLSGSGAVHFGGLDLVTSLGRGLAASGGLTLGIDQSSRIHTTNGQALNLNNVVIHNDGITLDSVRSTSASGAGVLAHGIHLQATSGGTLQMDEVQISSAGNRGINIQGNTNDMVFNDLDIQGGTRALTLIQNSGEITFNNGNFGNTLDLGGFGMRIEQQTATGTVNLNNINVQTPSASTLSLANNSGTVNATGGTWTHSATQSVVLVDNVSGDINIGANLVHTGDSSEQGVVTIDGTSGTLLFSGDMTNSNGAYLVRIGNLSAITGGSITLNGILTDSNSRGSSIHNIGAGASVTLNGLTTNTTTGANHGLTLLNIAGTVNLNGTTSLSNLGGSGVLANNISGAVTINDLIVDGASAYGLRVGNAVASSGTLTINGGSINGTTDGGILANNANLSLNNLTLGNSGALANTGIEVVNSDLASRTVSLNNLTVNTLGRGIYLRKTGAGDLRLAVDGNTVNAGTGAGMELNGTAGAGTLFITSLDGNTINTGAGGLLVDNAIFDADPDAAGIQQVAGGNTSIGDLINPSNISGHGLWLNDVLGSIGFGTLNIGNDGGTGLFIRDADKGGSEEFLFGNTAGSINTTNGTALDIDPVTMASTFASITSTDAAGHGLLIDQISGDITIGATTVTNAGGSGIVVSDSDGNFNFGTTIIDTTGNHGVTLSGATGAIGFGSLNIEAIASTGVDFEGFSGTFSADTLNVGGGVTAIDLTNAGGTITVTNGGTLENFTGTGVQFSRTDDTDDSANASFVFGGGSIVANPGAVVMDSLGLDATLGSYDFTGVSFSGDFRFPGKAGQFGELFFVAANATGLGDGSSINNRATVAAAQARADTGELTTFVFINDGGVIDFFGLADNSFKLSDGQVVSGFGNGNSFGYEAPANLIGDFGAIDIQDPTGNGAALLSTATGNVITLANDNRISHLRIGGGVHGLHGDSFTNLTVEQAEFLAGSGYLFNLVNAGGNVVIRDNSINVSGQLLNLDGGDANLLLQAGSGVLSGHGMRLRNTTGGQLQVSGASLNANGAAALTLNGNVAPVTLTDVSLAGTTAHYLFDIDRTTASSGAINLGNSTLGSFSGGALYIGAGARNVNASGFNIVAASQSNRLVDIAGQSGGVISFGNITSTAQTGAGYSVIRAQNQSAGNLSFGTVNISGFDSAGGNAVILDGAGGNTGAASFAELNINSQLGSAFFAATTGLTILDGSLNVASGPGLTLNSVAIGAGGINLDLVSAVISGGGSAVNITNSSGNVIIGNVSASSSSASNLLTLQNNTGSYRFDALNLNYTGTGLAFNADNTGNLIVNNAGTGISSTSGPALRIVGTAVSGSGFSQITRTGTASGAAIELSNNTGTTRLNGVNVNGSGTVFSVSNAGTLEVLGSANTITTNANSTALNVANTTIGAGGLNFRSISSTGGTNGIVLTNTGLQGGINVTGVGTTVGSGGTISGTSGSGIVLTNTVNARFNGMIVTGTGSHAVDAAALSGLTAGANAFTFSNGQILNAAGDGITMTRTSTNIVGGLTLTNVLFDGYARNGLWVSNSSGNSIVNMDGVTFRNANALTNDQAVLFAAALNGSAGFDITVRDSTFGSAFGSGIDSICCSGIRLNAEGSGSHRLDVAGSTFQNISRAGSGTGIVATATQTAQMELLIANNQFIDLDSSSLALGAYDNSVVNGSVTNNQFSGPNLAASVAVRLVGDGGGTGNFSGRFVISDNIINGLEQAVVALSRNTSSGRLDVSILNNNITTSFNNEESIMLNGVNAGATLCGNLQGNSINHTTTFFDDIGILAEGGSQILIAQGSDAAISAANLGATVYSEGSITYNSVCLTP</sequence>
<evidence type="ECO:0000259" key="1">
    <source>
        <dbReference type="Pfam" id="PF11924"/>
    </source>
</evidence>
<dbReference type="OrthoDB" id="8320584at2"/>
<organism evidence="2 3">
    <name type="scientific">Pseudomonas jilinensis</name>
    <dbReference type="NCBI Taxonomy" id="2078689"/>
    <lineage>
        <taxon>Bacteria</taxon>
        <taxon>Pseudomonadati</taxon>
        <taxon>Pseudomonadota</taxon>
        <taxon>Gammaproteobacteria</taxon>
        <taxon>Pseudomonadales</taxon>
        <taxon>Pseudomonadaceae</taxon>
        <taxon>Pseudomonas</taxon>
    </lineage>
</organism>
<reference evidence="2 3" key="1">
    <citation type="submission" date="2018-06" db="EMBL/GenBank/DDBJ databases">
        <title>Pseudomonas jilinensis sp. nov., isolated from the production water of Jilin Oilfield in China.</title>
        <authorList>
            <person name="Wang J."/>
        </authorList>
    </citation>
    <scope>NUCLEOTIDE SEQUENCE [LARGE SCALE GENOMIC DNA]</scope>
    <source>
        <strain evidence="2 3">JS15-10A1</strain>
    </source>
</reference>
<dbReference type="InterPro" id="IPR038177">
    <property type="entry name" value="IAT_beta_sf"/>
</dbReference>
<dbReference type="Proteomes" id="UP000265745">
    <property type="component" value="Unassembled WGS sequence"/>
</dbReference>
<dbReference type="Pfam" id="PF11924">
    <property type="entry name" value="IAT_beta"/>
    <property type="match status" value="1"/>
</dbReference>
<dbReference type="InterPro" id="IPR006626">
    <property type="entry name" value="PbH1"/>
</dbReference>
<proteinExistence type="predicted"/>
<dbReference type="Gene3D" id="2.160.20.10">
    <property type="entry name" value="Single-stranded right-handed beta-helix, Pectin lyase-like"/>
    <property type="match status" value="1"/>
</dbReference>